<protein>
    <submittedName>
        <fullName evidence="2">Uncharacterized protein</fullName>
    </submittedName>
</protein>
<dbReference type="EMBL" id="JH000049">
    <property type="protein sequence ID" value="EGV98346.1"/>
    <property type="molecule type" value="Genomic_DNA"/>
</dbReference>
<organism evidence="2 3">
    <name type="scientific">Cricetulus griseus</name>
    <name type="common">Chinese hamster</name>
    <name type="synonym">Cricetulus barabensis griseus</name>
    <dbReference type="NCBI Taxonomy" id="10029"/>
    <lineage>
        <taxon>Eukaryota</taxon>
        <taxon>Metazoa</taxon>
        <taxon>Chordata</taxon>
        <taxon>Craniata</taxon>
        <taxon>Vertebrata</taxon>
        <taxon>Euteleostomi</taxon>
        <taxon>Mammalia</taxon>
        <taxon>Eutheria</taxon>
        <taxon>Euarchontoglires</taxon>
        <taxon>Glires</taxon>
        <taxon>Rodentia</taxon>
        <taxon>Myomorpha</taxon>
        <taxon>Muroidea</taxon>
        <taxon>Cricetidae</taxon>
        <taxon>Cricetinae</taxon>
        <taxon>Cricetulus</taxon>
    </lineage>
</organism>
<dbReference type="InParanoid" id="G3GWA4"/>
<proteinExistence type="predicted"/>
<dbReference type="Proteomes" id="UP000001075">
    <property type="component" value="Unassembled WGS sequence"/>
</dbReference>
<accession>G3GWA4</accession>
<reference evidence="3" key="1">
    <citation type="journal article" date="2011" name="Nat. Biotechnol.">
        <title>The genomic sequence of the Chinese hamster ovary (CHO)-K1 cell line.</title>
        <authorList>
            <person name="Xu X."/>
            <person name="Nagarajan H."/>
            <person name="Lewis N.E."/>
            <person name="Pan S."/>
            <person name="Cai Z."/>
            <person name="Liu X."/>
            <person name="Chen W."/>
            <person name="Xie M."/>
            <person name="Wang W."/>
            <person name="Hammond S."/>
            <person name="Andersen M.R."/>
            <person name="Neff N."/>
            <person name="Passarelli B."/>
            <person name="Koh W."/>
            <person name="Fan H.C."/>
            <person name="Wang J."/>
            <person name="Gui Y."/>
            <person name="Lee K.H."/>
            <person name="Betenbaugh M.J."/>
            <person name="Quake S.R."/>
            <person name="Famili I."/>
            <person name="Palsson B.O."/>
            <person name="Wang J."/>
        </authorList>
    </citation>
    <scope>NUCLEOTIDE SEQUENCE [LARGE SCALE GENOMIC DNA]</scope>
    <source>
        <strain evidence="3">CHO K1 cell line</strain>
    </source>
</reference>
<evidence type="ECO:0000313" key="3">
    <source>
        <dbReference type="Proteomes" id="UP000001075"/>
    </source>
</evidence>
<evidence type="ECO:0000313" key="2">
    <source>
        <dbReference type="EMBL" id="EGV98346.1"/>
    </source>
</evidence>
<evidence type="ECO:0000256" key="1">
    <source>
        <dbReference type="SAM" id="MobiDB-lite"/>
    </source>
</evidence>
<name>G3GWA4_CRIGR</name>
<gene>
    <name evidence="2" type="ORF">I79_002024</name>
</gene>
<dbReference type="AlphaFoldDB" id="G3GWA4"/>
<feature type="region of interest" description="Disordered" evidence="1">
    <location>
        <begin position="1"/>
        <end position="23"/>
    </location>
</feature>
<sequence length="63" mass="7101">MWVAPSHGWGPGPETREKKRKPLNASSPLILLLDWMQCDQLLHTSASKLFPPQWAVPPNSEPQ</sequence>